<dbReference type="PROSITE" id="PS50110">
    <property type="entry name" value="RESPONSE_REGULATORY"/>
    <property type="match status" value="1"/>
</dbReference>
<dbReference type="Pfam" id="PF00158">
    <property type="entry name" value="Sigma54_activat"/>
    <property type="match status" value="1"/>
</dbReference>
<dbReference type="InterPro" id="IPR001789">
    <property type="entry name" value="Sig_transdc_resp-reg_receiver"/>
</dbReference>
<sequence>MATPDRGHSDPACSSATAGPRPVVMALIPPQISSLFPSDILQSLDCDMRQANSITDAQILTDGQRVDLAIVPLDVNGCSTLPLIRDLMKYDPDQAIIVVSQSDQINDAAEAMRIGALDCIFVPFTPDRLKKTITQALCKSIAERSDTTASTDVSSPPARPITLQSTHEEAPDSDDAHPIRHGMVLSDLSMKPVLHALDTIAVSNAPIYIQGETGTGKELLARAFHAESQRASGPFIVVDCARLAPDTLAQQLFASSRGPGGAASAADGGTLFLDGITRMDLQVQNQLMRFLESGDVSPLGSHDATRVDARIICASSEDAQTEIEAGRLRGDLYYRLHVVPITLPALRDRGEDILAIANTKLVQMARREGRRFRGFTPDAVDVLQAHPWPGNVRQLINVIWNIVLHHDGETVTTEMLPDDLLAGLSVPRISSEPAGPLDKMGLLGRPLAEIERIVIEETIRMQGGSIPRAAQVLQVSPSTIYRKRESWSHR</sequence>
<gene>
    <name evidence="11" type="ORF">GCM10016455_07400</name>
</gene>
<dbReference type="InterPro" id="IPR002078">
    <property type="entry name" value="Sigma_54_int"/>
</dbReference>
<dbReference type="CDD" id="cd00009">
    <property type="entry name" value="AAA"/>
    <property type="match status" value="1"/>
</dbReference>
<dbReference type="PANTHER" id="PTHR32071">
    <property type="entry name" value="TRANSCRIPTIONAL REGULATORY PROTEIN"/>
    <property type="match status" value="1"/>
</dbReference>
<keyword evidence="12" id="KW-1185">Reference proteome</keyword>
<name>A0ABQ3IUI2_9RHOB</name>
<dbReference type="InterPro" id="IPR009057">
    <property type="entry name" value="Homeodomain-like_sf"/>
</dbReference>
<dbReference type="Gene3D" id="1.10.8.60">
    <property type="match status" value="1"/>
</dbReference>
<dbReference type="InterPro" id="IPR025662">
    <property type="entry name" value="Sigma_54_int_dom_ATP-bd_1"/>
</dbReference>
<dbReference type="Pfam" id="PF25601">
    <property type="entry name" value="AAA_lid_14"/>
    <property type="match status" value="1"/>
</dbReference>
<evidence type="ECO:0000256" key="6">
    <source>
        <dbReference type="ARBA" id="ARBA00023163"/>
    </source>
</evidence>
<evidence type="ECO:0000259" key="9">
    <source>
        <dbReference type="PROSITE" id="PS50045"/>
    </source>
</evidence>
<keyword evidence="5" id="KW-0238">DNA-binding</keyword>
<keyword evidence="2" id="KW-0067">ATP-binding</keyword>
<reference evidence="12" key="1">
    <citation type="journal article" date="2019" name="Int. J. Syst. Evol. Microbiol.">
        <title>The Global Catalogue of Microorganisms (GCM) 10K type strain sequencing project: providing services to taxonomists for standard genome sequencing and annotation.</title>
        <authorList>
            <consortium name="The Broad Institute Genomics Platform"/>
            <consortium name="The Broad Institute Genome Sequencing Center for Infectious Disease"/>
            <person name="Wu L."/>
            <person name="Ma J."/>
        </authorList>
    </citation>
    <scope>NUCLEOTIDE SEQUENCE [LARGE SCALE GENOMIC DNA]</scope>
    <source>
        <strain evidence="12">KCTC 42443</strain>
    </source>
</reference>
<dbReference type="Gene3D" id="3.40.50.300">
    <property type="entry name" value="P-loop containing nucleotide triphosphate hydrolases"/>
    <property type="match status" value="1"/>
</dbReference>
<evidence type="ECO:0000259" key="10">
    <source>
        <dbReference type="PROSITE" id="PS50110"/>
    </source>
</evidence>
<dbReference type="RefSeq" id="WP_191285097.1">
    <property type="nucleotide sequence ID" value="NZ_BNCH01000001.1"/>
</dbReference>
<feature type="domain" description="Response regulatory" evidence="10">
    <location>
        <begin position="23"/>
        <end position="137"/>
    </location>
</feature>
<keyword evidence="6" id="KW-0804">Transcription</keyword>
<dbReference type="Gene3D" id="3.40.50.2300">
    <property type="match status" value="1"/>
</dbReference>
<dbReference type="PROSITE" id="PS00675">
    <property type="entry name" value="SIGMA54_INTERACT_1"/>
    <property type="match status" value="1"/>
</dbReference>
<evidence type="ECO:0000256" key="1">
    <source>
        <dbReference type="ARBA" id="ARBA00022741"/>
    </source>
</evidence>
<organism evidence="11 12">
    <name type="scientific">Aliiroseovarius zhejiangensis</name>
    <dbReference type="NCBI Taxonomy" id="1632025"/>
    <lineage>
        <taxon>Bacteria</taxon>
        <taxon>Pseudomonadati</taxon>
        <taxon>Pseudomonadota</taxon>
        <taxon>Alphaproteobacteria</taxon>
        <taxon>Rhodobacterales</taxon>
        <taxon>Paracoccaceae</taxon>
        <taxon>Aliiroseovarius</taxon>
    </lineage>
</organism>
<comment type="caution">
    <text evidence="11">The sequence shown here is derived from an EMBL/GenBank/DDBJ whole genome shotgun (WGS) entry which is preliminary data.</text>
</comment>
<keyword evidence="4" id="KW-0805">Transcription regulation</keyword>
<dbReference type="InterPro" id="IPR027417">
    <property type="entry name" value="P-loop_NTPase"/>
</dbReference>
<feature type="compositionally biased region" description="Basic and acidic residues" evidence="8">
    <location>
        <begin position="166"/>
        <end position="178"/>
    </location>
</feature>
<dbReference type="Pfam" id="PF00072">
    <property type="entry name" value="Response_reg"/>
    <property type="match status" value="1"/>
</dbReference>
<dbReference type="Pfam" id="PF02954">
    <property type="entry name" value="HTH_8"/>
    <property type="match status" value="1"/>
</dbReference>
<evidence type="ECO:0000256" key="3">
    <source>
        <dbReference type="ARBA" id="ARBA00023012"/>
    </source>
</evidence>
<dbReference type="InterPro" id="IPR003593">
    <property type="entry name" value="AAA+_ATPase"/>
</dbReference>
<evidence type="ECO:0000256" key="5">
    <source>
        <dbReference type="ARBA" id="ARBA00023125"/>
    </source>
</evidence>
<protein>
    <submittedName>
        <fullName evidence="11">Sigma-54-dependent Fis family transcriptional regulator</fullName>
    </submittedName>
</protein>
<feature type="region of interest" description="Disordered" evidence="8">
    <location>
        <begin position="145"/>
        <end position="178"/>
    </location>
</feature>
<evidence type="ECO:0000256" key="4">
    <source>
        <dbReference type="ARBA" id="ARBA00023015"/>
    </source>
</evidence>
<accession>A0ABQ3IUI2</accession>
<dbReference type="PROSITE" id="PS00688">
    <property type="entry name" value="SIGMA54_INTERACT_3"/>
    <property type="match status" value="1"/>
</dbReference>
<dbReference type="PROSITE" id="PS50045">
    <property type="entry name" value="SIGMA54_INTERACT_4"/>
    <property type="match status" value="1"/>
</dbReference>
<feature type="domain" description="Sigma-54 factor interaction" evidence="9">
    <location>
        <begin position="183"/>
        <end position="404"/>
    </location>
</feature>
<dbReference type="SUPFAM" id="SSF52172">
    <property type="entry name" value="CheY-like"/>
    <property type="match status" value="1"/>
</dbReference>
<comment type="caution">
    <text evidence="7">Lacks conserved residue(s) required for the propagation of feature annotation.</text>
</comment>
<keyword evidence="3" id="KW-0902">Two-component regulatory system</keyword>
<evidence type="ECO:0000313" key="12">
    <source>
        <dbReference type="Proteomes" id="UP000609802"/>
    </source>
</evidence>
<dbReference type="SMART" id="SM00382">
    <property type="entry name" value="AAA"/>
    <property type="match status" value="1"/>
</dbReference>
<dbReference type="SUPFAM" id="SSF46689">
    <property type="entry name" value="Homeodomain-like"/>
    <property type="match status" value="1"/>
</dbReference>
<evidence type="ECO:0000313" key="11">
    <source>
        <dbReference type="EMBL" id="GHE89628.1"/>
    </source>
</evidence>
<dbReference type="InterPro" id="IPR025944">
    <property type="entry name" value="Sigma_54_int_dom_CS"/>
</dbReference>
<dbReference type="EMBL" id="BNCH01000001">
    <property type="protein sequence ID" value="GHE89628.1"/>
    <property type="molecule type" value="Genomic_DNA"/>
</dbReference>
<evidence type="ECO:0000256" key="2">
    <source>
        <dbReference type="ARBA" id="ARBA00022840"/>
    </source>
</evidence>
<proteinExistence type="predicted"/>
<evidence type="ECO:0000256" key="8">
    <source>
        <dbReference type="SAM" id="MobiDB-lite"/>
    </source>
</evidence>
<dbReference type="InterPro" id="IPR058031">
    <property type="entry name" value="AAA_lid_NorR"/>
</dbReference>
<dbReference type="InterPro" id="IPR011006">
    <property type="entry name" value="CheY-like_superfamily"/>
</dbReference>
<dbReference type="Proteomes" id="UP000609802">
    <property type="component" value="Unassembled WGS sequence"/>
</dbReference>
<evidence type="ECO:0000256" key="7">
    <source>
        <dbReference type="PROSITE-ProRule" id="PRU00169"/>
    </source>
</evidence>
<dbReference type="SUPFAM" id="SSF52540">
    <property type="entry name" value="P-loop containing nucleoside triphosphate hydrolases"/>
    <property type="match status" value="1"/>
</dbReference>
<dbReference type="InterPro" id="IPR002197">
    <property type="entry name" value="HTH_Fis"/>
</dbReference>
<keyword evidence="1" id="KW-0547">Nucleotide-binding</keyword>
<dbReference type="PANTHER" id="PTHR32071:SF117">
    <property type="entry name" value="PTS-DEPENDENT DIHYDROXYACETONE KINASE OPERON REGULATORY PROTEIN-RELATED"/>
    <property type="match status" value="1"/>
</dbReference>
<dbReference type="Gene3D" id="1.10.10.60">
    <property type="entry name" value="Homeodomain-like"/>
    <property type="match status" value="1"/>
</dbReference>